<dbReference type="PROSITE" id="PS51900">
    <property type="entry name" value="CB"/>
    <property type="match status" value="1"/>
</dbReference>
<feature type="domain" description="Core-binding (CB)" evidence="4">
    <location>
        <begin position="74"/>
        <end position="165"/>
    </location>
</feature>
<keyword evidence="2" id="KW-0233">DNA recombination</keyword>
<comment type="caution">
    <text evidence="5">The sequence shown here is derived from an EMBL/GenBank/DDBJ whole genome shotgun (WGS) entry which is preliminary data.</text>
</comment>
<dbReference type="Gene3D" id="1.10.443.10">
    <property type="entry name" value="Intergrase catalytic core"/>
    <property type="match status" value="1"/>
</dbReference>
<dbReference type="InterPro" id="IPR013762">
    <property type="entry name" value="Integrase-like_cat_sf"/>
</dbReference>
<evidence type="ECO:0000256" key="2">
    <source>
        <dbReference type="ARBA" id="ARBA00023172"/>
    </source>
</evidence>
<organism evidence="5 6">
    <name type="scientific">Mycolicibacterium conceptionense</name>
    <dbReference type="NCBI Taxonomy" id="451644"/>
    <lineage>
        <taxon>Bacteria</taxon>
        <taxon>Bacillati</taxon>
        <taxon>Actinomycetota</taxon>
        <taxon>Actinomycetes</taxon>
        <taxon>Mycobacteriales</taxon>
        <taxon>Mycobacteriaceae</taxon>
        <taxon>Mycolicibacterium</taxon>
    </lineage>
</organism>
<evidence type="ECO:0000259" key="4">
    <source>
        <dbReference type="PROSITE" id="PS51900"/>
    </source>
</evidence>
<evidence type="ECO:0000313" key="5">
    <source>
        <dbReference type="EMBL" id="KMV13902.1"/>
    </source>
</evidence>
<dbReference type="InterPro" id="IPR011010">
    <property type="entry name" value="DNA_brk_join_enz"/>
</dbReference>
<dbReference type="GO" id="GO:0006310">
    <property type="term" value="P:DNA recombination"/>
    <property type="evidence" value="ECO:0007669"/>
    <property type="project" value="UniProtKB-KW"/>
</dbReference>
<protein>
    <recommendedName>
        <fullName evidence="4">Core-binding (CB) domain-containing protein</fullName>
    </recommendedName>
</protein>
<sequence>MVFTDKLSTCDERGAMGERWLTVLSGGTPSAPPKLLAELAWFDSLEGLEAKAGIKPGTPVVIDLGRLHADPENYRTERVFTEFLRTSRWSRLKQGTRTTYATVYPPIIRWLASRSIPKALHEMDANDIAEWKEWRTDPIANEKSISGATWNKEVAALSLFFKWAVTKKYTVENPIEEYGPELKFKGDNTNRATAGGWKSKNARVRRIDWIEPETFRLWSNVAFRGYAVKTSGDGKLVGAGENPSFRGRNTQRNATFVETLYFCGTREGETSLLLTLELPQKSTHAFAEMRLPGSITKTGRSRTIVVPWLVDGLLRRYIQQDRRRAVALGRRHGSYNDARWHKITDHRVKRGKLETQLDGRNTWVSHDQLLGPARRWLLVEAEDGWEPAMLWLTESGLPADERNMIKVIQRATRKWVSLCTAVGFTGSVPYLTAKTLRYSFALNWLIAWHKVIDEELGSPPVAYSPSRYEDAYTAVQWQLGHRDLQTTMDAYLLAVKELRGINIFREATFKSVYEALHSRHESVLPSLDHRAGLDG</sequence>
<dbReference type="AlphaFoldDB" id="A0A0J8TXL5"/>
<gene>
    <name evidence="5" type="ORF">ACT17_32875</name>
</gene>
<dbReference type="InterPro" id="IPR044068">
    <property type="entry name" value="CB"/>
</dbReference>
<dbReference type="EMBL" id="LFOD01000065">
    <property type="protein sequence ID" value="KMV13902.1"/>
    <property type="molecule type" value="Genomic_DNA"/>
</dbReference>
<accession>A0A0J8TXL5</accession>
<dbReference type="PATRIC" id="fig|451644.5.peg.6757"/>
<reference evidence="5 6" key="1">
    <citation type="submission" date="2015-06" db="EMBL/GenBank/DDBJ databases">
        <title>Genome sequence of Mycobacterium conceptionense strain MLE.</title>
        <authorList>
            <person name="Greninger A.L."/>
            <person name="Cunningham G."/>
            <person name="Chiu C.Y."/>
            <person name="Miller S."/>
        </authorList>
    </citation>
    <scope>NUCLEOTIDE SEQUENCE [LARGE SCALE GENOMIC DNA]</scope>
    <source>
        <strain evidence="5 6">MLE</strain>
    </source>
</reference>
<dbReference type="Gene3D" id="1.10.150.130">
    <property type="match status" value="1"/>
</dbReference>
<proteinExistence type="predicted"/>
<dbReference type="InterPro" id="IPR010998">
    <property type="entry name" value="Integrase_recombinase_N"/>
</dbReference>
<dbReference type="SUPFAM" id="SSF56349">
    <property type="entry name" value="DNA breaking-rejoining enzymes"/>
    <property type="match status" value="1"/>
</dbReference>
<dbReference type="GO" id="GO:0015074">
    <property type="term" value="P:DNA integration"/>
    <property type="evidence" value="ECO:0007669"/>
    <property type="project" value="InterPro"/>
</dbReference>
<dbReference type="GO" id="GO:0003677">
    <property type="term" value="F:DNA binding"/>
    <property type="evidence" value="ECO:0007669"/>
    <property type="project" value="UniProtKB-UniRule"/>
</dbReference>
<evidence type="ECO:0000256" key="1">
    <source>
        <dbReference type="ARBA" id="ARBA00023125"/>
    </source>
</evidence>
<dbReference type="Proteomes" id="UP000037594">
    <property type="component" value="Unassembled WGS sequence"/>
</dbReference>
<name>A0A0J8TXL5_9MYCO</name>
<evidence type="ECO:0000256" key="3">
    <source>
        <dbReference type="PROSITE-ProRule" id="PRU01248"/>
    </source>
</evidence>
<keyword evidence="1 3" id="KW-0238">DNA-binding</keyword>
<evidence type="ECO:0000313" key="6">
    <source>
        <dbReference type="Proteomes" id="UP000037594"/>
    </source>
</evidence>